<dbReference type="FunFam" id="1.10.150.870:FF:000002">
    <property type="entry name" value="Error-prone DNA polymerase"/>
    <property type="match status" value="1"/>
</dbReference>
<dbReference type="GO" id="GO:0008408">
    <property type="term" value="F:3'-5' exonuclease activity"/>
    <property type="evidence" value="ECO:0007669"/>
    <property type="project" value="InterPro"/>
</dbReference>
<keyword evidence="8 13" id="KW-0235">DNA replication</keyword>
<keyword evidence="10 13" id="KW-0239">DNA-directed DNA polymerase</keyword>
<keyword evidence="7 13" id="KW-0548">Nucleotidyltransferase</keyword>
<reference evidence="16 17" key="1">
    <citation type="submission" date="2020-08" db="EMBL/GenBank/DDBJ databases">
        <title>The Agave Microbiome: Exploring the role of microbial communities in plant adaptations to desert environments.</title>
        <authorList>
            <person name="Partida-Martinez L.P."/>
        </authorList>
    </citation>
    <scope>NUCLEOTIDE SEQUENCE [LARGE SCALE GENOMIC DNA]</scope>
    <source>
        <strain evidence="16 17">AS2.3</strain>
    </source>
</reference>
<evidence type="ECO:0000256" key="13">
    <source>
        <dbReference type="HAMAP-Rule" id="MF_01902"/>
    </source>
</evidence>
<evidence type="ECO:0000256" key="4">
    <source>
        <dbReference type="ARBA" id="ARBA00017273"/>
    </source>
</evidence>
<dbReference type="SMART" id="SM00481">
    <property type="entry name" value="POLIIIAc"/>
    <property type="match status" value="1"/>
</dbReference>
<dbReference type="RefSeq" id="WP_179509465.1">
    <property type="nucleotide sequence ID" value="NZ_JACCBY010000004.1"/>
</dbReference>
<comment type="similarity">
    <text evidence="2 13">Belongs to the DNA polymerase type-C family. DnaE2 subfamily.</text>
</comment>
<dbReference type="GO" id="GO:0006260">
    <property type="term" value="P:DNA replication"/>
    <property type="evidence" value="ECO:0007669"/>
    <property type="project" value="UniProtKB-KW"/>
</dbReference>
<feature type="compositionally biased region" description="Basic and acidic residues" evidence="14">
    <location>
        <begin position="1080"/>
        <end position="1090"/>
    </location>
</feature>
<evidence type="ECO:0000256" key="6">
    <source>
        <dbReference type="ARBA" id="ARBA00022679"/>
    </source>
</evidence>
<keyword evidence="9 13" id="KW-0227">DNA damage</keyword>
<evidence type="ECO:0000256" key="7">
    <source>
        <dbReference type="ARBA" id="ARBA00022695"/>
    </source>
</evidence>
<dbReference type="NCBIfam" id="TIGR00594">
    <property type="entry name" value="polc"/>
    <property type="match status" value="1"/>
</dbReference>
<dbReference type="GO" id="GO:0005737">
    <property type="term" value="C:cytoplasm"/>
    <property type="evidence" value="ECO:0007669"/>
    <property type="project" value="UniProtKB-SubCell"/>
</dbReference>
<keyword evidence="5 13" id="KW-0963">Cytoplasm</keyword>
<dbReference type="Gene3D" id="1.10.150.870">
    <property type="match status" value="1"/>
</dbReference>
<dbReference type="Pfam" id="PF02811">
    <property type="entry name" value="PHP"/>
    <property type="match status" value="1"/>
</dbReference>
<dbReference type="GO" id="GO:0003676">
    <property type="term" value="F:nucleic acid binding"/>
    <property type="evidence" value="ECO:0007669"/>
    <property type="project" value="InterPro"/>
</dbReference>
<evidence type="ECO:0000256" key="8">
    <source>
        <dbReference type="ARBA" id="ARBA00022705"/>
    </source>
</evidence>
<dbReference type="PANTHER" id="PTHR32294">
    <property type="entry name" value="DNA POLYMERASE III SUBUNIT ALPHA"/>
    <property type="match status" value="1"/>
</dbReference>
<dbReference type="GO" id="GO:0009432">
    <property type="term" value="P:SOS response"/>
    <property type="evidence" value="ECO:0007669"/>
    <property type="project" value="UniProtKB-ARBA"/>
</dbReference>
<dbReference type="InterPro" id="IPR004365">
    <property type="entry name" value="NA-bd_OB_tRNA"/>
</dbReference>
<dbReference type="InterPro" id="IPR011708">
    <property type="entry name" value="DNA_pol3_alpha_NTPase_dom"/>
</dbReference>
<dbReference type="Pfam" id="PF14579">
    <property type="entry name" value="HHH_6"/>
    <property type="match status" value="1"/>
</dbReference>
<comment type="caution">
    <text evidence="16">The sequence shown here is derived from an EMBL/GenBank/DDBJ whole genome shotgun (WGS) entry which is preliminary data.</text>
</comment>
<dbReference type="InterPro" id="IPR023073">
    <property type="entry name" value="DnaE2"/>
</dbReference>
<dbReference type="InterPro" id="IPR004805">
    <property type="entry name" value="DnaE2/DnaE/PolC"/>
</dbReference>
<evidence type="ECO:0000256" key="10">
    <source>
        <dbReference type="ARBA" id="ARBA00022932"/>
    </source>
</evidence>
<feature type="domain" description="Polymerase/histidinol phosphatase N-terminal" evidence="15">
    <location>
        <begin position="8"/>
        <end position="75"/>
    </location>
</feature>
<evidence type="ECO:0000256" key="9">
    <source>
        <dbReference type="ARBA" id="ARBA00022763"/>
    </source>
</evidence>
<evidence type="ECO:0000256" key="14">
    <source>
        <dbReference type="SAM" id="MobiDB-lite"/>
    </source>
</evidence>
<evidence type="ECO:0000256" key="12">
    <source>
        <dbReference type="ARBA" id="ARBA00049244"/>
    </source>
</evidence>
<dbReference type="Gene3D" id="3.20.20.140">
    <property type="entry name" value="Metal-dependent hydrolases"/>
    <property type="match status" value="1"/>
</dbReference>
<dbReference type="InterPro" id="IPR029460">
    <property type="entry name" value="DNAPol_HHH"/>
</dbReference>
<protein>
    <recommendedName>
        <fullName evidence="4 13">Error-prone DNA polymerase</fullName>
        <ecNumber evidence="3 13">2.7.7.7</ecNumber>
    </recommendedName>
</protein>
<dbReference type="PANTHER" id="PTHR32294:SF4">
    <property type="entry name" value="ERROR-PRONE DNA POLYMERASE"/>
    <property type="match status" value="1"/>
</dbReference>
<evidence type="ECO:0000256" key="1">
    <source>
        <dbReference type="ARBA" id="ARBA00004496"/>
    </source>
</evidence>
<evidence type="ECO:0000313" key="17">
    <source>
        <dbReference type="Proteomes" id="UP000517753"/>
    </source>
</evidence>
<dbReference type="CDD" id="cd04485">
    <property type="entry name" value="DnaE_OBF"/>
    <property type="match status" value="1"/>
</dbReference>
<keyword evidence="11 13" id="KW-0234">DNA repair</keyword>
<dbReference type="CDD" id="cd07434">
    <property type="entry name" value="PHP_PolIIIA_DnaE2"/>
    <property type="match status" value="1"/>
</dbReference>
<dbReference type="Pfam" id="PF01336">
    <property type="entry name" value="tRNA_anti-codon"/>
    <property type="match status" value="1"/>
</dbReference>
<dbReference type="GO" id="GO:0003887">
    <property type="term" value="F:DNA-directed DNA polymerase activity"/>
    <property type="evidence" value="ECO:0007669"/>
    <property type="project" value="UniProtKB-UniRule"/>
</dbReference>
<evidence type="ECO:0000256" key="11">
    <source>
        <dbReference type="ARBA" id="ARBA00023204"/>
    </source>
</evidence>
<keyword evidence="6 13" id="KW-0808">Transferase</keyword>
<feature type="region of interest" description="Disordered" evidence="14">
    <location>
        <begin position="1036"/>
        <end position="1090"/>
    </location>
</feature>
<dbReference type="EMBL" id="JACCBY010000004">
    <property type="protein sequence ID" value="NYD91004.1"/>
    <property type="molecule type" value="Genomic_DNA"/>
</dbReference>
<dbReference type="AlphaFoldDB" id="A0A7Y9FPG5"/>
<dbReference type="HAMAP" id="MF_01902">
    <property type="entry name" value="DNApol_error_prone"/>
    <property type="match status" value="1"/>
</dbReference>
<dbReference type="EC" id="2.7.7.7" evidence="3 13"/>
<gene>
    <name evidence="13" type="primary">dnaE2</name>
    <name evidence="16" type="ORF">HD841_002811</name>
</gene>
<evidence type="ECO:0000313" key="16">
    <source>
        <dbReference type="EMBL" id="NYD91004.1"/>
    </source>
</evidence>
<dbReference type="InterPro" id="IPR040982">
    <property type="entry name" value="DNA_pol3_finger"/>
</dbReference>
<dbReference type="Pfam" id="PF17657">
    <property type="entry name" value="DNA_pol3_finger"/>
    <property type="match status" value="1"/>
</dbReference>
<comment type="subcellular location">
    <subcellularLocation>
        <location evidence="1 13">Cytoplasm</location>
    </subcellularLocation>
</comment>
<proteinExistence type="inferred from homology"/>
<comment type="catalytic activity">
    <reaction evidence="12 13">
        <text>DNA(n) + a 2'-deoxyribonucleoside 5'-triphosphate = DNA(n+1) + diphosphate</text>
        <dbReference type="Rhea" id="RHEA:22508"/>
        <dbReference type="Rhea" id="RHEA-COMP:17339"/>
        <dbReference type="Rhea" id="RHEA-COMP:17340"/>
        <dbReference type="ChEBI" id="CHEBI:33019"/>
        <dbReference type="ChEBI" id="CHEBI:61560"/>
        <dbReference type="ChEBI" id="CHEBI:173112"/>
        <dbReference type="EC" id="2.7.7.7"/>
    </reaction>
</comment>
<comment type="function">
    <text evidence="13">DNA polymerase involved in damage-induced mutagenesis and translesion synthesis (TLS). It is not the major replicative DNA polymerase.</text>
</comment>
<evidence type="ECO:0000256" key="2">
    <source>
        <dbReference type="ARBA" id="ARBA00007391"/>
    </source>
</evidence>
<name>A0A7Y9FPG5_9SPHN</name>
<dbReference type="NCBIfam" id="NF004225">
    <property type="entry name" value="PRK05672.1"/>
    <property type="match status" value="1"/>
</dbReference>
<accession>A0A7Y9FPG5</accession>
<evidence type="ECO:0000259" key="15">
    <source>
        <dbReference type="SMART" id="SM00481"/>
    </source>
</evidence>
<feature type="compositionally biased region" description="Basic and acidic residues" evidence="14">
    <location>
        <begin position="1045"/>
        <end position="1058"/>
    </location>
</feature>
<dbReference type="InterPro" id="IPR003141">
    <property type="entry name" value="Pol/His_phosphatase_N"/>
</dbReference>
<dbReference type="Pfam" id="PF07733">
    <property type="entry name" value="DNA_pol3_alpha"/>
    <property type="match status" value="1"/>
</dbReference>
<evidence type="ECO:0000256" key="5">
    <source>
        <dbReference type="ARBA" id="ARBA00022490"/>
    </source>
</evidence>
<dbReference type="Proteomes" id="UP000517753">
    <property type="component" value="Unassembled WGS sequence"/>
</dbReference>
<dbReference type="GO" id="GO:0006281">
    <property type="term" value="P:DNA repair"/>
    <property type="evidence" value="ECO:0007669"/>
    <property type="project" value="UniProtKB-UniRule"/>
</dbReference>
<dbReference type="InterPro" id="IPR004013">
    <property type="entry name" value="PHP_dom"/>
</dbReference>
<sequence>MTTQTTYVELQVTSHFSFLRGASSPDELFAAAALLGHAALGLTDLGSVAGLVRGWEAQKATGVRMIAGARVRLDDGRMLLLYPTDKPAWSRLTRLLTLGKSRAGKGGCALAWEDVVTWNAGLIAILLPDLPGDATRSDLGDLHEVFGDRGYCALTFRRRPDDAIRLHDLARQATDARVATVAVGDILYHAPDARLLQDVVTAIREKCTVDTLGYRRERHADRHLKSPGEMERRFAAFPDAIRATAEIARRCTFDLGELSYQYPDERVVDGLTAQQALEQLTEAAVERRFPDGVPAQYRTQIDHELRLIAELAYAPYFLTVNSIVAESRRRGILCQGRGSAANSCVCFMLGITSIDPIKHELLFERFISGERREPPDIDVDFEHERREEIIQWIYETYGRTHAALTAVVTRYRARGAVREVGKALGLPEDLTKALAGLVWGWSQEGVGEKQVQQLNLNMEDRRLRLALDLARKLIGTPRHLSQHPGGFVLTHDRLDDLVPIEPAAMVDRQVIEWDKDDIDALKFMKVDVLGLGMLGCMNRAFNMLEEAKGIRVGMADLQDDDPDVYAMIQKADTLGTFQIESRAQMSMLPRMKPARFYDLVIEVAIVRPGPIQGDMVHPYLRRREGREKPDYPRPELRAVLEKTLGVPLFQEQAMKVAIAGAGFTPAEADQLRRAMATFKFTGGVSHFFDKLVGGMVERGYPRDFAERTFKQIEGFGSYGFPESHAASFAKIAYASCWMKHHHPDVFCAALLNAQPMGFYAPAQVVRDARDHGVEVRPACINASRWDCTLEPGRGRYLAVRLGLRQVRGLANAHGAAIVTARGQMPFGSVEEVWRRAGVPRAAIERLAEADAFHALGENRRQGLWKVKGLGDAPLPLFAAAEARESLFSPEGLEPDVSLRPLSDGREVVEDYRALQLSLRAHPLAFLRQDLTRRGITRCADLANIKDGRHVEVAGIILVRQKPGSAKGVLFITIEDETGIANGILWPDRFEAQRRTVMSAAMIGMKGRVQKEGQVIHVICDRIIDHGPLLAQVGQMDFPHATGRGDGARHGGSPDRGDAGWKPGPRDSYWPPHSTGMNPEDVVRVKSRDFH</sequence>
<organism evidence="16 17">
    <name type="scientific">Sphingomonas melonis</name>
    <dbReference type="NCBI Taxonomy" id="152682"/>
    <lineage>
        <taxon>Bacteria</taxon>
        <taxon>Pseudomonadati</taxon>
        <taxon>Pseudomonadota</taxon>
        <taxon>Alphaproteobacteria</taxon>
        <taxon>Sphingomonadales</taxon>
        <taxon>Sphingomonadaceae</taxon>
        <taxon>Sphingomonas</taxon>
    </lineage>
</organism>
<keyword evidence="17" id="KW-1185">Reference proteome</keyword>
<evidence type="ECO:0000256" key="3">
    <source>
        <dbReference type="ARBA" id="ARBA00012417"/>
    </source>
</evidence>